<dbReference type="AlphaFoldDB" id="A0AAD6RPK7"/>
<evidence type="ECO:0000313" key="3">
    <source>
        <dbReference type="Proteomes" id="UP001164929"/>
    </source>
</evidence>
<reference evidence="2 3" key="1">
    <citation type="journal article" date="2023" name="Mol. Ecol. Resour.">
        <title>Chromosome-level genome assembly of a triploid poplar Populus alba 'Berolinensis'.</title>
        <authorList>
            <person name="Chen S."/>
            <person name="Yu Y."/>
            <person name="Wang X."/>
            <person name="Wang S."/>
            <person name="Zhang T."/>
            <person name="Zhou Y."/>
            <person name="He R."/>
            <person name="Meng N."/>
            <person name="Wang Y."/>
            <person name="Liu W."/>
            <person name="Liu Z."/>
            <person name="Liu J."/>
            <person name="Guo Q."/>
            <person name="Huang H."/>
            <person name="Sederoff R.R."/>
            <person name="Wang G."/>
            <person name="Qu G."/>
            <person name="Chen S."/>
        </authorList>
    </citation>
    <scope>NUCLEOTIDE SEQUENCE [LARGE SCALE GENOMIC DNA]</scope>
    <source>
        <strain evidence="2">SC-2020</strain>
    </source>
</reference>
<protein>
    <submittedName>
        <fullName evidence="2">Uncharacterized protein</fullName>
    </submittedName>
</protein>
<dbReference type="EMBL" id="JAQIZT010000001">
    <property type="protein sequence ID" value="KAJ7012617.1"/>
    <property type="molecule type" value="Genomic_DNA"/>
</dbReference>
<keyword evidence="3" id="KW-1185">Reference proteome</keyword>
<feature type="region of interest" description="Disordered" evidence="1">
    <location>
        <begin position="1"/>
        <end position="34"/>
    </location>
</feature>
<comment type="caution">
    <text evidence="2">The sequence shown here is derived from an EMBL/GenBank/DDBJ whole genome shotgun (WGS) entry which is preliminary data.</text>
</comment>
<proteinExistence type="predicted"/>
<sequence>MSRRIESGRSGLRPPAEENKLEPPFQSSPPLLPLKQCRLTGGIMRDRVLHNY</sequence>
<accession>A0AAD6RPK7</accession>
<gene>
    <name evidence="2" type="ORF">NC653_002616</name>
</gene>
<dbReference type="Proteomes" id="UP001164929">
    <property type="component" value="Chromosome 1"/>
</dbReference>
<name>A0AAD6RPK7_9ROSI</name>
<evidence type="ECO:0000313" key="2">
    <source>
        <dbReference type="EMBL" id="KAJ7012617.1"/>
    </source>
</evidence>
<organism evidence="2 3">
    <name type="scientific">Populus alba x Populus x berolinensis</name>
    <dbReference type="NCBI Taxonomy" id="444605"/>
    <lineage>
        <taxon>Eukaryota</taxon>
        <taxon>Viridiplantae</taxon>
        <taxon>Streptophyta</taxon>
        <taxon>Embryophyta</taxon>
        <taxon>Tracheophyta</taxon>
        <taxon>Spermatophyta</taxon>
        <taxon>Magnoliopsida</taxon>
        <taxon>eudicotyledons</taxon>
        <taxon>Gunneridae</taxon>
        <taxon>Pentapetalae</taxon>
        <taxon>rosids</taxon>
        <taxon>fabids</taxon>
        <taxon>Malpighiales</taxon>
        <taxon>Salicaceae</taxon>
        <taxon>Saliceae</taxon>
        <taxon>Populus</taxon>
    </lineage>
</organism>
<evidence type="ECO:0000256" key="1">
    <source>
        <dbReference type="SAM" id="MobiDB-lite"/>
    </source>
</evidence>